<evidence type="ECO:0000256" key="2">
    <source>
        <dbReference type="ARBA" id="ARBA00003483"/>
    </source>
</evidence>
<keyword evidence="7 17" id="KW-0032">Aminotransferase</keyword>
<comment type="function">
    <text evidence="2">Catalyzes the reversible conversion of 3-phosphohydroxypyruvate to phosphoserine and of 3-hydroxy-2-oxo-4-phosphonooxybutanoate to phosphohydroxythreonine.</text>
</comment>
<protein>
    <recommendedName>
        <fullName evidence="5">phosphoserine transaminase</fullName>
        <ecNumber evidence="5">2.6.1.52</ecNumber>
    </recommendedName>
    <alternativeName>
        <fullName evidence="13">Phosphohydroxythreonine aminotransferase</fullName>
    </alternativeName>
</protein>
<dbReference type="RefSeq" id="WP_012619719.1">
    <property type="nucleotide sequence ID" value="NC_017215.1"/>
</dbReference>
<organism evidence="17 18">
    <name type="scientific">Bifidobacterium animalis subsp. lactis CNCM I-2494</name>
    <dbReference type="NCBI Taxonomy" id="1042403"/>
    <lineage>
        <taxon>Bacteria</taxon>
        <taxon>Bacillati</taxon>
        <taxon>Actinomycetota</taxon>
        <taxon>Actinomycetes</taxon>
        <taxon>Bifidobacteriales</taxon>
        <taxon>Bifidobacteriaceae</taxon>
        <taxon>Bifidobacterium</taxon>
    </lineage>
</organism>
<evidence type="ECO:0000256" key="15">
    <source>
        <dbReference type="ARBA" id="ARBA00049007"/>
    </source>
</evidence>
<evidence type="ECO:0000256" key="10">
    <source>
        <dbReference type="ARBA" id="ARBA00022898"/>
    </source>
</evidence>
<dbReference type="GO" id="GO:0008615">
    <property type="term" value="P:pyridoxine biosynthetic process"/>
    <property type="evidence" value="ECO:0007669"/>
    <property type="project" value="UniProtKB-KW"/>
</dbReference>
<dbReference type="AlphaFoldDB" id="A0A806FG73"/>
<keyword evidence="6" id="KW-0963">Cytoplasm</keyword>
<evidence type="ECO:0000256" key="8">
    <source>
        <dbReference type="ARBA" id="ARBA00022605"/>
    </source>
</evidence>
<dbReference type="InterPro" id="IPR015424">
    <property type="entry name" value="PyrdxlP-dep_Trfase"/>
</dbReference>
<comment type="similarity">
    <text evidence="4">Belongs to the class-V pyridoxal-phosphate-dependent aminotransferase family. SerC subfamily.</text>
</comment>
<keyword evidence="9 17" id="KW-0808">Transferase</keyword>
<dbReference type="PIRSF" id="PIRSF000525">
    <property type="entry name" value="SerC"/>
    <property type="match status" value="1"/>
</dbReference>
<evidence type="ECO:0000256" key="12">
    <source>
        <dbReference type="ARBA" id="ARBA00023299"/>
    </source>
</evidence>
<dbReference type="SUPFAM" id="SSF53383">
    <property type="entry name" value="PLP-dependent transferases"/>
    <property type="match status" value="1"/>
</dbReference>
<evidence type="ECO:0000313" key="17">
    <source>
        <dbReference type="EMBL" id="AEK29907.1"/>
    </source>
</evidence>
<dbReference type="InterPro" id="IPR015422">
    <property type="entry name" value="PyrdxlP-dep_Trfase_small"/>
</dbReference>
<dbReference type="NCBIfam" id="TIGR01366">
    <property type="entry name" value="serC_3"/>
    <property type="match status" value="1"/>
</dbReference>
<keyword evidence="8" id="KW-0028">Amino-acid biosynthesis</keyword>
<comment type="catalytic activity">
    <reaction evidence="15">
        <text>O-phospho-L-serine + 2-oxoglutarate = 3-phosphooxypyruvate + L-glutamate</text>
        <dbReference type="Rhea" id="RHEA:14329"/>
        <dbReference type="ChEBI" id="CHEBI:16810"/>
        <dbReference type="ChEBI" id="CHEBI:18110"/>
        <dbReference type="ChEBI" id="CHEBI:29985"/>
        <dbReference type="ChEBI" id="CHEBI:57524"/>
        <dbReference type="EC" id="2.6.1.52"/>
    </reaction>
</comment>
<dbReference type="KEGG" id="bnm:BALAC2494_00664"/>
<accession>A0A806FG73</accession>
<evidence type="ECO:0000259" key="16">
    <source>
        <dbReference type="Pfam" id="PF00266"/>
    </source>
</evidence>
<dbReference type="InterPro" id="IPR000192">
    <property type="entry name" value="Aminotrans_V_dom"/>
</dbReference>
<keyword evidence="12" id="KW-0718">Serine biosynthesis</keyword>
<evidence type="ECO:0000256" key="7">
    <source>
        <dbReference type="ARBA" id="ARBA00022576"/>
    </source>
</evidence>
<dbReference type="UniPathway" id="UPA00135">
    <property type="reaction ID" value="UER00197"/>
</dbReference>
<dbReference type="Pfam" id="PF00266">
    <property type="entry name" value="Aminotran_5"/>
    <property type="match status" value="1"/>
</dbReference>
<dbReference type="GO" id="GO:0004648">
    <property type="term" value="F:O-phospho-L-serine:2-oxoglutarate aminotransferase activity"/>
    <property type="evidence" value="ECO:0007669"/>
    <property type="project" value="UniProtKB-EC"/>
</dbReference>
<dbReference type="EC" id="2.6.1.52" evidence="5"/>
<reference evidence="17 18" key="1">
    <citation type="journal article" date="2011" name="J. Bacteriol.">
        <title>Genome Sequence of the Probiotic Strain Bifidobacterium animalis subsp. lactis CNCM I-2494.</title>
        <authorList>
            <person name="Chervaux C."/>
            <person name="Grimaldi C."/>
            <person name="Bolotin A."/>
            <person name="Quinquis B."/>
            <person name="Legrain-Raspaud S."/>
            <person name="van Hylckama Vlieg J.E."/>
            <person name="Denariaz G."/>
            <person name="Smokvina T."/>
        </authorList>
    </citation>
    <scope>NUCLEOTIDE SEQUENCE [LARGE SCALE GENOMIC DNA]</scope>
    <source>
        <strain evidence="17 18">CNCM I-2494</strain>
    </source>
</reference>
<keyword evidence="11" id="KW-0664">Pyridoxine biosynthesis</keyword>
<keyword evidence="10" id="KW-0663">Pyridoxal phosphate</keyword>
<sequence length="379" mass="40633">MSTITIPQNMLPADGRFGSGPTKIRREQILDLTNAADTLLGTSHRQRPVKQLVESIREGLAEFFSLPAGYEVVLGNGGASAFWDVVCCSLVSRKAACGVYGSFTKKMAASLSSAPFLEEPAIYEGDFGTWRLPELTDGVDAYCWAQNETSTGVAAPVKRIAGSVNQGALTIIDATSGAGALPVDLSQTDAYYFSPQKAFGSEGGLWVAILSPEAIERAEAVKENAAVPGSIRWIPPFLSLTSAISNSRKNQTLNTPAISTLVLMESQIRYLNGNGGLDWAVKRCERSANTVYSWAEASRYASPYVVDEEARSHAVVTVDLIDAVPAAAVLEALRDNGIVDVNGYRALGRNQLRIGVFPSVDPSDVEALTHCIDYVIEHL</sequence>
<evidence type="ECO:0000256" key="3">
    <source>
        <dbReference type="ARBA" id="ARBA00005099"/>
    </source>
</evidence>
<proteinExistence type="inferred from homology"/>
<evidence type="ECO:0000256" key="1">
    <source>
        <dbReference type="ARBA" id="ARBA00001933"/>
    </source>
</evidence>
<evidence type="ECO:0000256" key="4">
    <source>
        <dbReference type="ARBA" id="ARBA00006904"/>
    </source>
</evidence>
<evidence type="ECO:0000256" key="14">
    <source>
        <dbReference type="ARBA" id="ARBA00047630"/>
    </source>
</evidence>
<dbReference type="EMBL" id="CP002915">
    <property type="protein sequence ID" value="AEK29907.1"/>
    <property type="molecule type" value="Genomic_DNA"/>
</dbReference>
<evidence type="ECO:0000256" key="11">
    <source>
        <dbReference type="ARBA" id="ARBA00023096"/>
    </source>
</evidence>
<evidence type="ECO:0000256" key="5">
    <source>
        <dbReference type="ARBA" id="ARBA00013030"/>
    </source>
</evidence>
<gene>
    <name evidence="17" type="ORF">BALAC2494_00664</name>
</gene>
<dbReference type="InterPro" id="IPR015421">
    <property type="entry name" value="PyrdxlP-dep_Trfase_major"/>
</dbReference>
<dbReference type="GO" id="GO:0008453">
    <property type="term" value="F:alanine-glyoxylate transaminase activity"/>
    <property type="evidence" value="ECO:0007669"/>
    <property type="project" value="TreeGrafter"/>
</dbReference>
<feature type="domain" description="Aminotransferase class V" evidence="16">
    <location>
        <begin position="137"/>
        <end position="339"/>
    </location>
</feature>
<dbReference type="GO" id="GO:0006564">
    <property type="term" value="P:L-serine biosynthetic process"/>
    <property type="evidence" value="ECO:0007669"/>
    <property type="project" value="UniProtKB-KW"/>
</dbReference>
<evidence type="ECO:0000256" key="13">
    <source>
        <dbReference type="ARBA" id="ARBA00031421"/>
    </source>
</evidence>
<dbReference type="InterPro" id="IPR006272">
    <property type="entry name" value="Pser_aminoTfrase_mycobac"/>
</dbReference>
<comment type="pathway">
    <text evidence="3">Amino-acid biosynthesis; L-serine biosynthesis; L-serine from 3-phospho-D-glycerate: step 2/3.</text>
</comment>
<name>A0A806FG73_BIFAN</name>
<dbReference type="PANTHER" id="PTHR21152:SF40">
    <property type="entry name" value="ALANINE--GLYOXYLATE AMINOTRANSFERASE"/>
    <property type="match status" value="1"/>
</dbReference>
<dbReference type="GO" id="GO:0004760">
    <property type="term" value="F:L-serine-pyruvate transaminase activity"/>
    <property type="evidence" value="ECO:0007669"/>
    <property type="project" value="TreeGrafter"/>
</dbReference>
<dbReference type="GeneID" id="29696200"/>
<comment type="catalytic activity">
    <reaction evidence="14">
        <text>4-(phosphooxy)-L-threonine + 2-oxoglutarate = (R)-3-hydroxy-2-oxo-4-phosphooxybutanoate + L-glutamate</text>
        <dbReference type="Rhea" id="RHEA:16573"/>
        <dbReference type="ChEBI" id="CHEBI:16810"/>
        <dbReference type="ChEBI" id="CHEBI:29985"/>
        <dbReference type="ChEBI" id="CHEBI:58452"/>
        <dbReference type="ChEBI" id="CHEBI:58538"/>
        <dbReference type="EC" id="2.6.1.52"/>
    </reaction>
</comment>
<dbReference type="Gene3D" id="3.90.1150.10">
    <property type="entry name" value="Aspartate Aminotransferase, domain 1"/>
    <property type="match status" value="1"/>
</dbReference>
<dbReference type="PANTHER" id="PTHR21152">
    <property type="entry name" value="AMINOTRANSFERASE CLASS V"/>
    <property type="match status" value="1"/>
</dbReference>
<evidence type="ECO:0000256" key="9">
    <source>
        <dbReference type="ARBA" id="ARBA00022679"/>
    </source>
</evidence>
<dbReference type="GO" id="GO:0019265">
    <property type="term" value="P:glycine biosynthetic process, by transamination of glyoxylate"/>
    <property type="evidence" value="ECO:0007669"/>
    <property type="project" value="TreeGrafter"/>
</dbReference>
<dbReference type="Proteomes" id="UP000008394">
    <property type="component" value="Chromosome"/>
</dbReference>
<comment type="cofactor">
    <cofactor evidence="1">
        <name>pyridoxal 5'-phosphate</name>
        <dbReference type="ChEBI" id="CHEBI:597326"/>
    </cofactor>
</comment>
<dbReference type="Gene3D" id="3.40.640.10">
    <property type="entry name" value="Type I PLP-dependent aspartate aminotransferase-like (Major domain)"/>
    <property type="match status" value="1"/>
</dbReference>
<evidence type="ECO:0000256" key="6">
    <source>
        <dbReference type="ARBA" id="ARBA00022490"/>
    </source>
</evidence>
<dbReference type="InterPro" id="IPR022278">
    <property type="entry name" value="Pser_aminoTfrase"/>
</dbReference>
<evidence type="ECO:0000313" key="18">
    <source>
        <dbReference type="Proteomes" id="UP000008394"/>
    </source>
</evidence>